<dbReference type="AlphaFoldDB" id="T1FDU0"/>
<dbReference type="EMBL" id="AMQM01006582">
    <property type="status" value="NOT_ANNOTATED_CDS"/>
    <property type="molecule type" value="Genomic_DNA"/>
</dbReference>
<dbReference type="OrthoDB" id="10257479at2759"/>
<feature type="region of interest" description="Disordered" evidence="1">
    <location>
        <begin position="234"/>
        <end position="253"/>
    </location>
</feature>
<dbReference type="CTD" id="20206989"/>
<evidence type="ECO:0000313" key="5">
    <source>
        <dbReference type="Proteomes" id="UP000015101"/>
    </source>
</evidence>
<feature type="domain" description="COMM" evidence="2">
    <location>
        <begin position="122"/>
        <end position="161"/>
    </location>
</feature>
<dbReference type="InParanoid" id="T1FDU0"/>
<dbReference type="InterPro" id="IPR037354">
    <property type="entry name" value="Commd2"/>
</dbReference>
<reference evidence="4" key="3">
    <citation type="submission" date="2015-06" db="UniProtKB">
        <authorList>
            <consortium name="EnsemblMetazoa"/>
        </authorList>
    </citation>
    <scope>IDENTIFICATION</scope>
</reference>
<organism evidence="4 5">
    <name type="scientific">Helobdella robusta</name>
    <name type="common">Californian leech</name>
    <dbReference type="NCBI Taxonomy" id="6412"/>
    <lineage>
        <taxon>Eukaryota</taxon>
        <taxon>Metazoa</taxon>
        <taxon>Spiralia</taxon>
        <taxon>Lophotrochozoa</taxon>
        <taxon>Annelida</taxon>
        <taxon>Clitellata</taxon>
        <taxon>Hirudinea</taxon>
        <taxon>Rhynchobdellida</taxon>
        <taxon>Glossiphoniidae</taxon>
        <taxon>Helobdella</taxon>
    </lineage>
</organism>
<name>T1FDU0_HELRO</name>
<protein>
    <recommendedName>
        <fullName evidence="2">COMM domain-containing protein</fullName>
    </recommendedName>
</protein>
<gene>
    <name evidence="4" type="primary">20206989</name>
    <name evidence="3" type="ORF">HELRODRAFT_178863</name>
</gene>
<evidence type="ECO:0000256" key="1">
    <source>
        <dbReference type="SAM" id="MobiDB-lite"/>
    </source>
</evidence>
<dbReference type="OMA" id="HITKCKS"/>
<dbReference type="EnsemblMetazoa" id="HelroT178863">
    <property type="protein sequence ID" value="HelroP178863"/>
    <property type="gene ID" value="HelroG178863"/>
</dbReference>
<dbReference type="InterPro" id="IPR017920">
    <property type="entry name" value="COMM"/>
</dbReference>
<evidence type="ECO:0000313" key="4">
    <source>
        <dbReference type="EnsemblMetazoa" id="HelroP178863"/>
    </source>
</evidence>
<dbReference type="GeneID" id="20206989"/>
<proteinExistence type="predicted"/>
<sequence length="253" mass="28995">MLSTIDDEVSESLKKLTNFPIDVVKEFCSVSVQCIFKESYSKLFNSAASKLGIEAECVKQIMEGLMKFYIDAAKQHISGQGMELVLRTLNLKDYERIISEEYFKSESRIKEVLGGRLLQQRHYSHCQWRLDVKLATRSLYQQIEPKILLKIQTSTNNNNNNINNSNNVETFLLQANPTNLMHITKCKSDRDFVGMICSALLWFGMSYHHKQTVCFRAINPNLTLARNSYMGPTPDLREGRSWGTPHKGVSTMK</sequence>
<dbReference type="STRING" id="6412.T1FDU0"/>
<evidence type="ECO:0000313" key="3">
    <source>
        <dbReference type="EMBL" id="ESN95945.1"/>
    </source>
</evidence>
<keyword evidence="5" id="KW-1185">Reference proteome</keyword>
<dbReference type="PANTHER" id="PTHR15857">
    <property type="entry name" value="COMM DOMAIN CONTAINING PROTEIN 2"/>
    <property type="match status" value="1"/>
</dbReference>
<evidence type="ECO:0000259" key="2">
    <source>
        <dbReference type="Pfam" id="PF07258"/>
    </source>
</evidence>
<dbReference type="Proteomes" id="UP000015101">
    <property type="component" value="Unassembled WGS sequence"/>
</dbReference>
<accession>T1FDU0</accession>
<dbReference type="RefSeq" id="XP_009025980.1">
    <property type="nucleotide sequence ID" value="XM_009027732.1"/>
</dbReference>
<reference evidence="5" key="1">
    <citation type="submission" date="2012-12" db="EMBL/GenBank/DDBJ databases">
        <authorList>
            <person name="Hellsten U."/>
            <person name="Grimwood J."/>
            <person name="Chapman J.A."/>
            <person name="Shapiro H."/>
            <person name="Aerts A."/>
            <person name="Otillar R.P."/>
            <person name="Terry A.Y."/>
            <person name="Boore J.L."/>
            <person name="Simakov O."/>
            <person name="Marletaz F."/>
            <person name="Cho S.-J."/>
            <person name="Edsinger-Gonzales E."/>
            <person name="Havlak P."/>
            <person name="Kuo D.-H."/>
            <person name="Larsson T."/>
            <person name="Lv J."/>
            <person name="Arendt D."/>
            <person name="Savage R."/>
            <person name="Osoegawa K."/>
            <person name="de Jong P."/>
            <person name="Lindberg D.R."/>
            <person name="Seaver E.C."/>
            <person name="Weisblat D.A."/>
            <person name="Putnam N.H."/>
            <person name="Grigoriev I.V."/>
            <person name="Rokhsar D.S."/>
        </authorList>
    </citation>
    <scope>NUCLEOTIDE SEQUENCE</scope>
</reference>
<dbReference type="KEGG" id="hro:HELRODRAFT_178863"/>
<reference evidence="3 5" key="2">
    <citation type="journal article" date="2013" name="Nature">
        <title>Insights into bilaterian evolution from three spiralian genomes.</title>
        <authorList>
            <person name="Simakov O."/>
            <person name="Marletaz F."/>
            <person name="Cho S.J."/>
            <person name="Edsinger-Gonzales E."/>
            <person name="Havlak P."/>
            <person name="Hellsten U."/>
            <person name="Kuo D.H."/>
            <person name="Larsson T."/>
            <person name="Lv J."/>
            <person name="Arendt D."/>
            <person name="Savage R."/>
            <person name="Osoegawa K."/>
            <person name="de Jong P."/>
            <person name="Grimwood J."/>
            <person name="Chapman J.A."/>
            <person name="Shapiro H."/>
            <person name="Aerts A."/>
            <person name="Otillar R.P."/>
            <person name="Terry A.Y."/>
            <person name="Boore J.L."/>
            <person name="Grigoriev I.V."/>
            <person name="Lindberg D.R."/>
            <person name="Seaver E.C."/>
            <person name="Weisblat D.A."/>
            <person name="Putnam N.H."/>
            <person name="Rokhsar D.S."/>
        </authorList>
    </citation>
    <scope>NUCLEOTIDE SEQUENCE</scope>
</reference>
<dbReference type="Pfam" id="PF07258">
    <property type="entry name" value="COMM_domain"/>
    <property type="match status" value="1"/>
</dbReference>
<dbReference type="HOGENOM" id="CLU_096212_0_0_1"/>
<dbReference type="EMBL" id="KB097496">
    <property type="protein sequence ID" value="ESN95945.1"/>
    <property type="molecule type" value="Genomic_DNA"/>
</dbReference>
<dbReference type="PANTHER" id="PTHR15857:SF0">
    <property type="entry name" value="COMM DOMAIN-CONTAINING PROTEIN 2"/>
    <property type="match status" value="1"/>
</dbReference>